<dbReference type="OrthoDB" id="9781333at2"/>
<evidence type="ECO:0000313" key="4">
    <source>
        <dbReference type="Proteomes" id="UP000028725"/>
    </source>
</evidence>
<keyword evidence="4" id="KW-1185">Reference proteome</keyword>
<dbReference type="RefSeq" id="WP_044189046.1">
    <property type="nucleotide sequence ID" value="NZ_JMCB01000006.1"/>
</dbReference>
<dbReference type="InterPro" id="IPR036465">
    <property type="entry name" value="vWFA_dom_sf"/>
</dbReference>
<dbReference type="PANTHER" id="PTHR10579:SF43">
    <property type="entry name" value="ZINC FINGER (C3HC4-TYPE RING FINGER) FAMILY PROTEIN"/>
    <property type="match status" value="1"/>
</dbReference>
<dbReference type="InterPro" id="IPR051266">
    <property type="entry name" value="CLCR"/>
</dbReference>
<dbReference type="Proteomes" id="UP000028725">
    <property type="component" value="Unassembled WGS sequence"/>
</dbReference>
<dbReference type="EMBL" id="JMCB01000006">
    <property type="protein sequence ID" value="KFE68351.1"/>
    <property type="molecule type" value="Genomic_DNA"/>
</dbReference>
<dbReference type="AlphaFoldDB" id="A0A085WKY8"/>
<dbReference type="InterPro" id="IPR002035">
    <property type="entry name" value="VWF_A"/>
</dbReference>
<feature type="domain" description="VWFA" evidence="2">
    <location>
        <begin position="96"/>
        <end position="275"/>
    </location>
</feature>
<proteinExistence type="predicted"/>
<dbReference type="SUPFAM" id="SSF53300">
    <property type="entry name" value="vWA-like"/>
    <property type="match status" value="1"/>
</dbReference>
<dbReference type="Pfam" id="PF00092">
    <property type="entry name" value="VWA"/>
    <property type="match status" value="1"/>
</dbReference>
<keyword evidence="1" id="KW-0732">Signal</keyword>
<feature type="signal peptide" evidence="1">
    <location>
        <begin position="1"/>
        <end position="20"/>
    </location>
</feature>
<evidence type="ECO:0000313" key="3">
    <source>
        <dbReference type="EMBL" id="KFE68351.1"/>
    </source>
</evidence>
<sequence>MNRTTLLLSAAGLLALVALALGLPKPPPTTDTTHTLAQPGEQEPTLTLPLITSGEGALVLEGKLSGSYMQTGPSEAFAVLEVKARQPQNQHRVPVNVALVIDRSGSMRGQKLDDAKKAAREFVQRMTDVDRLALVHYGTSVTTFPSTLATEEARARMLAFVDGIEDDGSTNISGGMEAAAQELRPYVNQFRVSRAILLSDGQPTAGLVREEELTALARQLRSQGIAVSALGVGEDFNENLMQGVADQGGGFSGFLNSSQLAEVFTRELEQATNTVARSVEMRLTLPPQVTTAEVMGTNAYREGRTVRVPLYDMAGGQSARLTVKLTLDLQASEQPLELLDAKVSYVDVEKDVPAEARVALSARATDDAVLVRANLDKEVRVHAVRALGSQQLRAAAEEMKKGNRTAALGFLGNARKLFGSSASALAGELADVDRTQAAYENAQDEAAQRDQARQLQKKTMKSFGLNNAY</sequence>
<name>A0A085WKY8_9BACT</name>
<dbReference type="PANTHER" id="PTHR10579">
    <property type="entry name" value="CALCIUM-ACTIVATED CHLORIDE CHANNEL REGULATOR"/>
    <property type="match status" value="1"/>
</dbReference>
<accession>A0A085WKY8</accession>
<dbReference type="STRING" id="394096.DB31_7588"/>
<evidence type="ECO:0000256" key="1">
    <source>
        <dbReference type="SAM" id="SignalP"/>
    </source>
</evidence>
<dbReference type="SMART" id="SM00327">
    <property type="entry name" value="VWA"/>
    <property type="match status" value="1"/>
</dbReference>
<organism evidence="3 4">
    <name type="scientific">Hyalangium minutum</name>
    <dbReference type="NCBI Taxonomy" id="394096"/>
    <lineage>
        <taxon>Bacteria</taxon>
        <taxon>Pseudomonadati</taxon>
        <taxon>Myxococcota</taxon>
        <taxon>Myxococcia</taxon>
        <taxon>Myxococcales</taxon>
        <taxon>Cystobacterineae</taxon>
        <taxon>Archangiaceae</taxon>
        <taxon>Hyalangium</taxon>
    </lineage>
</organism>
<dbReference type="Gene3D" id="3.40.50.410">
    <property type="entry name" value="von Willebrand factor, type A domain"/>
    <property type="match status" value="1"/>
</dbReference>
<protein>
    <recommendedName>
        <fullName evidence="2">VWFA domain-containing protein</fullName>
    </recommendedName>
</protein>
<dbReference type="PROSITE" id="PS50234">
    <property type="entry name" value="VWFA"/>
    <property type="match status" value="1"/>
</dbReference>
<reference evidence="3 4" key="1">
    <citation type="submission" date="2014-04" db="EMBL/GenBank/DDBJ databases">
        <title>Genome assembly of Hyalangium minutum DSM 14724.</title>
        <authorList>
            <person name="Sharma G."/>
            <person name="Subramanian S."/>
        </authorList>
    </citation>
    <scope>NUCLEOTIDE SEQUENCE [LARGE SCALE GENOMIC DNA]</scope>
    <source>
        <strain evidence="3 4">DSM 14724</strain>
    </source>
</reference>
<evidence type="ECO:0000259" key="2">
    <source>
        <dbReference type="PROSITE" id="PS50234"/>
    </source>
</evidence>
<gene>
    <name evidence="3" type="ORF">DB31_7588</name>
</gene>
<feature type="chain" id="PRO_5001799862" description="VWFA domain-containing protein" evidence="1">
    <location>
        <begin position="21"/>
        <end position="469"/>
    </location>
</feature>
<comment type="caution">
    <text evidence="3">The sequence shown here is derived from an EMBL/GenBank/DDBJ whole genome shotgun (WGS) entry which is preliminary data.</text>
</comment>